<proteinExistence type="predicted"/>
<evidence type="ECO:0000313" key="2">
    <source>
        <dbReference type="EMBL" id="CAL1612574.1"/>
    </source>
</evidence>
<reference evidence="2 3" key="1">
    <citation type="submission" date="2024-04" db="EMBL/GenBank/DDBJ databases">
        <authorList>
            <person name="Waldvogel A.-M."/>
            <person name="Schoenle A."/>
        </authorList>
    </citation>
    <scope>NUCLEOTIDE SEQUENCE [LARGE SCALE GENOMIC DNA]</scope>
</reference>
<evidence type="ECO:0000313" key="3">
    <source>
        <dbReference type="Proteomes" id="UP001497482"/>
    </source>
</evidence>
<evidence type="ECO:0000256" key="1">
    <source>
        <dbReference type="SAM" id="MobiDB-lite"/>
    </source>
</evidence>
<sequence length="159" mass="16318">MREGLPGGIGERGRGGGGMRGVEEVRGGGAWRRITCESGVTSGRVLGAGRRSVVLLGWWVGAVRIWGLRCGAFRRYVSRCGRTPVWWGVCGAGFLAVRCPVPGPRAGGRSGGVGGVTGSCRGVVGVGLGWRKGEKGVGGRPDPVTGGWGCQERAESVVG</sequence>
<dbReference type="Proteomes" id="UP001497482">
    <property type="component" value="Chromosome 8"/>
</dbReference>
<accession>A0AAV2MHG3</accession>
<organism evidence="2 3">
    <name type="scientific">Knipowitschia caucasica</name>
    <name type="common">Caucasian dwarf goby</name>
    <name type="synonym">Pomatoschistus caucasicus</name>
    <dbReference type="NCBI Taxonomy" id="637954"/>
    <lineage>
        <taxon>Eukaryota</taxon>
        <taxon>Metazoa</taxon>
        <taxon>Chordata</taxon>
        <taxon>Craniata</taxon>
        <taxon>Vertebrata</taxon>
        <taxon>Euteleostomi</taxon>
        <taxon>Actinopterygii</taxon>
        <taxon>Neopterygii</taxon>
        <taxon>Teleostei</taxon>
        <taxon>Neoteleostei</taxon>
        <taxon>Acanthomorphata</taxon>
        <taxon>Gobiaria</taxon>
        <taxon>Gobiiformes</taxon>
        <taxon>Gobioidei</taxon>
        <taxon>Gobiidae</taxon>
        <taxon>Gobiinae</taxon>
        <taxon>Knipowitschia</taxon>
    </lineage>
</organism>
<dbReference type="AlphaFoldDB" id="A0AAV2MHG3"/>
<name>A0AAV2MHG3_KNICA</name>
<dbReference type="EMBL" id="OZ035830">
    <property type="protein sequence ID" value="CAL1612574.1"/>
    <property type="molecule type" value="Genomic_DNA"/>
</dbReference>
<gene>
    <name evidence="2" type="ORF">KC01_LOCUS38883</name>
</gene>
<protein>
    <submittedName>
        <fullName evidence="2">Uncharacterized protein</fullName>
    </submittedName>
</protein>
<keyword evidence="3" id="KW-1185">Reference proteome</keyword>
<feature type="region of interest" description="Disordered" evidence="1">
    <location>
        <begin position="1"/>
        <end position="20"/>
    </location>
</feature>